<accession>A0ABP0HXT9</accession>
<comment type="caution">
    <text evidence="3">The sequence shown here is derived from an EMBL/GenBank/DDBJ whole genome shotgun (WGS) entry which is preliminary data.</text>
</comment>
<protein>
    <submittedName>
        <fullName evidence="3">Reticulocyte-binding protein 2 homolog a</fullName>
    </submittedName>
</protein>
<dbReference type="SUPFAM" id="SSF82185">
    <property type="entry name" value="Histone H3 K4-specific methyltransferase SET7/9 N-terminal domain"/>
    <property type="match status" value="1"/>
</dbReference>
<dbReference type="Pfam" id="PF02493">
    <property type="entry name" value="MORN"/>
    <property type="match status" value="3"/>
</dbReference>
<reference evidence="3 4" key="1">
    <citation type="submission" date="2024-02" db="EMBL/GenBank/DDBJ databases">
        <authorList>
            <person name="Chen Y."/>
            <person name="Shah S."/>
            <person name="Dougan E. K."/>
            <person name="Thang M."/>
            <person name="Chan C."/>
        </authorList>
    </citation>
    <scope>NUCLEOTIDE SEQUENCE [LARGE SCALE GENOMIC DNA]</scope>
</reference>
<evidence type="ECO:0000313" key="4">
    <source>
        <dbReference type="Proteomes" id="UP001642464"/>
    </source>
</evidence>
<feature type="compositionally biased region" description="Low complexity" evidence="2">
    <location>
        <begin position="9"/>
        <end position="20"/>
    </location>
</feature>
<dbReference type="PANTHER" id="PTHR23084:SF263">
    <property type="entry name" value="MORN REPEAT-CONTAINING PROTEIN 1"/>
    <property type="match status" value="1"/>
</dbReference>
<keyword evidence="4" id="KW-1185">Reference proteome</keyword>
<feature type="compositionally biased region" description="Low complexity" evidence="2">
    <location>
        <begin position="244"/>
        <end position="262"/>
    </location>
</feature>
<dbReference type="InterPro" id="IPR003409">
    <property type="entry name" value="MORN"/>
</dbReference>
<feature type="compositionally biased region" description="Basic and acidic residues" evidence="2">
    <location>
        <begin position="468"/>
        <end position="486"/>
    </location>
</feature>
<dbReference type="SMART" id="SM00698">
    <property type="entry name" value="MORN"/>
    <property type="match status" value="4"/>
</dbReference>
<feature type="compositionally biased region" description="Basic and acidic residues" evidence="2">
    <location>
        <begin position="441"/>
        <end position="461"/>
    </location>
</feature>
<evidence type="ECO:0000256" key="2">
    <source>
        <dbReference type="SAM" id="MobiDB-lite"/>
    </source>
</evidence>
<organism evidence="3 4">
    <name type="scientific">Durusdinium trenchii</name>
    <dbReference type="NCBI Taxonomy" id="1381693"/>
    <lineage>
        <taxon>Eukaryota</taxon>
        <taxon>Sar</taxon>
        <taxon>Alveolata</taxon>
        <taxon>Dinophyceae</taxon>
        <taxon>Suessiales</taxon>
        <taxon>Symbiodiniaceae</taxon>
        <taxon>Durusdinium</taxon>
    </lineage>
</organism>
<dbReference type="PANTHER" id="PTHR23084">
    <property type="entry name" value="PHOSPHATIDYLINOSITOL-4-PHOSPHATE 5-KINASE RELATED"/>
    <property type="match status" value="1"/>
</dbReference>
<dbReference type="EMBL" id="CAXAMM010002169">
    <property type="protein sequence ID" value="CAK8995037.1"/>
    <property type="molecule type" value="Genomic_DNA"/>
</dbReference>
<feature type="region of interest" description="Disordered" evidence="2">
    <location>
        <begin position="1"/>
        <end position="22"/>
    </location>
</feature>
<feature type="region of interest" description="Disordered" evidence="2">
    <location>
        <begin position="217"/>
        <end position="507"/>
    </location>
</feature>
<sequence>MAKAKSEKSLASFLPASSAPGGKVGFADKVSALQPEVNTSKGKENVYVGFRNGQGQRDGFGVMQVEDGPTYTGQWSGSKREGHGTLFFETGVFEGQWVSGKAHGRGMVHFKNGDTFQGSYADNRKMGHGVYTWSDGTVESGQYLEGQKHGAHTWSRGKERWEMVYEKGTLVATQRLDQPDAAVPGATPAEGSAQRAEEGSPSREFVAQKWMTDEARVVPRPTPPPSPPKQPKPVQPGPLKAGGSSTVLHAALSASHASQTAAPSGAAHDAPSGAARFAAPSASWRCRSDSGFRAQGFTDEEIARHAQPTGPPSSPSGRESREKAQSRVCSASRTRPAAKSLPKAGGTTLQSGAASRGPAVPAVAPTVRPQAAQAPQATPGRSAGSSSSVAAQADAAGGGAVGASEEVLRQEEEERRWKEEEARRQEEARLQEEMLQEQEEEQRRKEEETRGQEEARLHEEMLQEQEEEQRRKEEETRSQEEARPQEEMLQEQEEERRRKEEADTQRT</sequence>
<keyword evidence="1" id="KW-0677">Repeat</keyword>
<feature type="compositionally biased region" description="Basic and acidic residues" evidence="2">
    <location>
        <begin position="494"/>
        <end position="507"/>
    </location>
</feature>
<feature type="compositionally biased region" description="Basic and acidic residues" evidence="2">
    <location>
        <begin position="406"/>
        <end position="432"/>
    </location>
</feature>
<feature type="compositionally biased region" description="Pro residues" evidence="2">
    <location>
        <begin position="220"/>
        <end position="236"/>
    </location>
</feature>
<evidence type="ECO:0000256" key="1">
    <source>
        <dbReference type="ARBA" id="ARBA00022737"/>
    </source>
</evidence>
<name>A0ABP0HXT9_9DINO</name>
<feature type="compositionally biased region" description="Low complexity" evidence="2">
    <location>
        <begin position="356"/>
        <end position="395"/>
    </location>
</feature>
<feature type="region of interest" description="Disordered" evidence="2">
    <location>
        <begin position="175"/>
        <end position="204"/>
    </location>
</feature>
<gene>
    <name evidence="3" type="ORF">SCF082_LOCUS4186</name>
</gene>
<dbReference type="Proteomes" id="UP001642464">
    <property type="component" value="Unassembled WGS sequence"/>
</dbReference>
<proteinExistence type="predicted"/>
<evidence type="ECO:0000313" key="3">
    <source>
        <dbReference type="EMBL" id="CAK8995037.1"/>
    </source>
</evidence>
<dbReference type="Gene3D" id="2.20.110.10">
    <property type="entry name" value="Histone H3 K4-specific methyltransferase SET7/9 N-terminal domain"/>
    <property type="match status" value="2"/>
</dbReference>